<accession>A0A9J6F5Q6</accession>
<feature type="compositionally biased region" description="Pro residues" evidence="1">
    <location>
        <begin position="244"/>
        <end position="260"/>
    </location>
</feature>
<evidence type="ECO:0000313" key="3">
    <source>
        <dbReference type="Proteomes" id="UP000821866"/>
    </source>
</evidence>
<dbReference type="EMBL" id="JABSTU010000001">
    <property type="protein sequence ID" value="KAH8042130.1"/>
    <property type="molecule type" value="Genomic_DNA"/>
</dbReference>
<sequence>MASRRLGGNAGQEGPSKPSRSVGGCRAGRMAPEVSTPVPAARRRRPRTRAETSAVTIAPESRVETPTVTTTPGTRADKPAATTAPESLDTTKAQRDTPPPAAPPSGGGVTLSSGILAVRNTTTAALSLSSGNSEDDEVETMRWHADDGEDQLEPASDGGAFGSLFAVSHESSSDGRRVSSVVAGAPGGVGAALDGPFNSTMVEGAVPIHQMPPLHMTPVRGPSTRTPVPDINDEDTVTDVPQLLPCPPPPPESPQTIPPCPLGLYRQMQLREMRRHGVLYSWQLPQP</sequence>
<feature type="region of interest" description="Disordered" evidence="1">
    <location>
        <begin position="212"/>
        <end position="260"/>
    </location>
</feature>
<dbReference type="Proteomes" id="UP000821866">
    <property type="component" value="Chromosome 1"/>
</dbReference>
<comment type="caution">
    <text evidence="2">The sequence shown here is derived from an EMBL/GenBank/DDBJ whole genome shotgun (WGS) entry which is preliminary data.</text>
</comment>
<evidence type="ECO:0000313" key="2">
    <source>
        <dbReference type="EMBL" id="KAH8042130.1"/>
    </source>
</evidence>
<organism evidence="2 3">
    <name type="scientific">Rhipicephalus microplus</name>
    <name type="common">Cattle tick</name>
    <name type="synonym">Boophilus microplus</name>
    <dbReference type="NCBI Taxonomy" id="6941"/>
    <lineage>
        <taxon>Eukaryota</taxon>
        <taxon>Metazoa</taxon>
        <taxon>Ecdysozoa</taxon>
        <taxon>Arthropoda</taxon>
        <taxon>Chelicerata</taxon>
        <taxon>Arachnida</taxon>
        <taxon>Acari</taxon>
        <taxon>Parasitiformes</taxon>
        <taxon>Ixodida</taxon>
        <taxon>Ixodoidea</taxon>
        <taxon>Ixodidae</taxon>
        <taxon>Rhipicephalinae</taxon>
        <taxon>Rhipicephalus</taxon>
        <taxon>Boophilus</taxon>
    </lineage>
</organism>
<evidence type="ECO:0000256" key="1">
    <source>
        <dbReference type="SAM" id="MobiDB-lite"/>
    </source>
</evidence>
<protein>
    <submittedName>
        <fullName evidence="2">Uncharacterized protein</fullName>
    </submittedName>
</protein>
<gene>
    <name evidence="2" type="ORF">HPB51_021214</name>
</gene>
<name>A0A9J6F5Q6_RHIMP</name>
<proteinExistence type="predicted"/>
<dbReference type="AlphaFoldDB" id="A0A9J6F5Q6"/>
<reference evidence="2" key="2">
    <citation type="submission" date="2021-09" db="EMBL/GenBank/DDBJ databases">
        <authorList>
            <person name="Jia N."/>
            <person name="Wang J."/>
            <person name="Shi W."/>
            <person name="Du L."/>
            <person name="Sun Y."/>
            <person name="Zhan W."/>
            <person name="Jiang J."/>
            <person name="Wang Q."/>
            <person name="Zhang B."/>
            <person name="Ji P."/>
            <person name="Sakyi L.B."/>
            <person name="Cui X."/>
            <person name="Yuan T."/>
            <person name="Jiang B."/>
            <person name="Yang W."/>
            <person name="Lam T.T.-Y."/>
            <person name="Chang Q."/>
            <person name="Ding S."/>
            <person name="Wang X."/>
            <person name="Zhu J."/>
            <person name="Ruan X."/>
            <person name="Zhao L."/>
            <person name="Wei J."/>
            <person name="Que T."/>
            <person name="Du C."/>
            <person name="Cheng J."/>
            <person name="Dai P."/>
            <person name="Han X."/>
            <person name="Huang E."/>
            <person name="Gao Y."/>
            <person name="Liu J."/>
            <person name="Shao H."/>
            <person name="Ye R."/>
            <person name="Li L."/>
            <person name="Wei W."/>
            <person name="Wang X."/>
            <person name="Wang C."/>
            <person name="Huo Q."/>
            <person name="Li W."/>
            <person name="Guo W."/>
            <person name="Chen H."/>
            <person name="Chen S."/>
            <person name="Zhou L."/>
            <person name="Zhou L."/>
            <person name="Ni X."/>
            <person name="Tian J."/>
            <person name="Zhou Y."/>
            <person name="Sheng Y."/>
            <person name="Liu T."/>
            <person name="Pan Y."/>
            <person name="Xia L."/>
            <person name="Li J."/>
            <person name="Zhao F."/>
            <person name="Cao W."/>
        </authorList>
    </citation>
    <scope>NUCLEOTIDE SEQUENCE</scope>
    <source>
        <strain evidence="2">Rmic-2018</strain>
        <tissue evidence="2">Larvae</tissue>
    </source>
</reference>
<keyword evidence="3" id="KW-1185">Reference proteome</keyword>
<reference evidence="2" key="1">
    <citation type="journal article" date="2020" name="Cell">
        <title>Large-Scale Comparative Analyses of Tick Genomes Elucidate Their Genetic Diversity and Vector Capacities.</title>
        <authorList>
            <consortium name="Tick Genome and Microbiome Consortium (TIGMIC)"/>
            <person name="Jia N."/>
            <person name="Wang J."/>
            <person name="Shi W."/>
            <person name="Du L."/>
            <person name="Sun Y."/>
            <person name="Zhan W."/>
            <person name="Jiang J.F."/>
            <person name="Wang Q."/>
            <person name="Zhang B."/>
            <person name="Ji P."/>
            <person name="Bell-Sakyi L."/>
            <person name="Cui X.M."/>
            <person name="Yuan T.T."/>
            <person name="Jiang B.G."/>
            <person name="Yang W.F."/>
            <person name="Lam T.T."/>
            <person name="Chang Q.C."/>
            <person name="Ding S.J."/>
            <person name="Wang X.J."/>
            <person name="Zhu J.G."/>
            <person name="Ruan X.D."/>
            <person name="Zhao L."/>
            <person name="Wei J.T."/>
            <person name="Ye R.Z."/>
            <person name="Que T.C."/>
            <person name="Du C.H."/>
            <person name="Zhou Y.H."/>
            <person name="Cheng J.X."/>
            <person name="Dai P.F."/>
            <person name="Guo W.B."/>
            <person name="Han X.H."/>
            <person name="Huang E.J."/>
            <person name="Li L.F."/>
            <person name="Wei W."/>
            <person name="Gao Y.C."/>
            <person name="Liu J.Z."/>
            <person name="Shao H.Z."/>
            <person name="Wang X."/>
            <person name="Wang C.C."/>
            <person name="Yang T.C."/>
            <person name="Huo Q.B."/>
            <person name="Li W."/>
            <person name="Chen H.Y."/>
            <person name="Chen S.E."/>
            <person name="Zhou L.G."/>
            <person name="Ni X.B."/>
            <person name="Tian J.H."/>
            <person name="Sheng Y."/>
            <person name="Liu T."/>
            <person name="Pan Y.S."/>
            <person name="Xia L.Y."/>
            <person name="Li J."/>
            <person name="Zhao F."/>
            <person name="Cao W.C."/>
        </authorList>
    </citation>
    <scope>NUCLEOTIDE SEQUENCE</scope>
    <source>
        <strain evidence="2">Rmic-2018</strain>
    </source>
</reference>
<feature type="region of interest" description="Disordered" evidence="1">
    <location>
        <begin position="1"/>
        <end position="114"/>
    </location>
</feature>
<feature type="compositionally biased region" description="Low complexity" evidence="1">
    <location>
        <begin position="65"/>
        <end position="74"/>
    </location>
</feature>